<evidence type="ECO:0000313" key="2">
    <source>
        <dbReference type="EMBL" id="SDP73921.1"/>
    </source>
</evidence>
<evidence type="ECO:0000256" key="1">
    <source>
        <dbReference type="SAM" id="SignalP"/>
    </source>
</evidence>
<sequence length="180" mass="20875">MRKMLKAWLFTMLLLLPCMLASASSLYPDTLDNGNYVCVDGGMGVGTYADRSSVVVQNYNPPNYQIAINIIRIQFSDEYWSKHETYVGGPYKVIGNFTAYFRYNWERKSVACLRQNGWMDWNIHHDYSHAEGNPFVPHAAEVAFVSAYKMRFFNDTKGYSPVLKEYRRVIDESFYRTLGI</sequence>
<dbReference type="Proteomes" id="UP000182412">
    <property type="component" value="Unassembled WGS sequence"/>
</dbReference>
<organism evidence="2 3">
    <name type="scientific">Selenomonas ruminantium</name>
    <dbReference type="NCBI Taxonomy" id="971"/>
    <lineage>
        <taxon>Bacteria</taxon>
        <taxon>Bacillati</taxon>
        <taxon>Bacillota</taxon>
        <taxon>Negativicutes</taxon>
        <taxon>Selenomonadales</taxon>
        <taxon>Selenomonadaceae</taxon>
        <taxon>Selenomonas</taxon>
    </lineage>
</organism>
<accession>A0A1H0V6D6</accession>
<proteinExistence type="predicted"/>
<dbReference type="EMBL" id="FNJQ01000045">
    <property type="protein sequence ID" value="SDP73921.1"/>
    <property type="molecule type" value="Genomic_DNA"/>
</dbReference>
<keyword evidence="1" id="KW-0732">Signal</keyword>
<feature type="signal peptide" evidence="1">
    <location>
        <begin position="1"/>
        <end position="23"/>
    </location>
</feature>
<dbReference type="AlphaFoldDB" id="A0A1H0V6D6"/>
<gene>
    <name evidence="2" type="ORF">SAMN05216366_14526</name>
</gene>
<reference evidence="2 3" key="1">
    <citation type="submission" date="2016-10" db="EMBL/GenBank/DDBJ databases">
        <authorList>
            <person name="de Groot N.N."/>
        </authorList>
    </citation>
    <scope>NUCLEOTIDE SEQUENCE [LARGE SCALE GENOMIC DNA]</scope>
    <source>
        <strain evidence="2 3">S137</strain>
    </source>
</reference>
<protein>
    <submittedName>
        <fullName evidence="2">Uncharacterized protein</fullName>
    </submittedName>
</protein>
<name>A0A1H0V6D6_SELRU</name>
<feature type="chain" id="PRO_5010374065" evidence="1">
    <location>
        <begin position="24"/>
        <end position="180"/>
    </location>
</feature>
<dbReference type="OMA" id="KSSAWHY"/>
<evidence type="ECO:0000313" key="3">
    <source>
        <dbReference type="Proteomes" id="UP000182412"/>
    </source>
</evidence>
<dbReference type="OrthoDB" id="1664752at2"/>